<comment type="caution">
    <text evidence="1">The sequence shown here is derived from an EMBL/GenBank/DDBJ whole genome shotgun (WGS) entry which is preliminary data.</text>
</comment>
<dbReference type="Proteomes" id="UP000578686">
    <property type="component" value="Unassembled WGS sequence"/>
</dbReference>
<dbReference type="EMBL" id="JAAVJD010000216">
    <property type="protein sequence ID" value="NJQ07921.1"/>
    <property type="molecule type" value="Genomic_DNA"/>
</dbReference>
<sequence>MAVRQLCEPGVLDTTRPLAGRAAVPERVLGVATTRDLATVAVATSAPWFPGLGELLLLRPASGAAPLRLPLVRGARSAVAHDLVLGDDGATLTASLGGTEDQPGGGTAHWSLTGEPRELWRRGAGRAALGADGEPGHIRLAVSEDGTTVVGCDPASHQVTALGARAGNRLFDGEGDPGRPGALGGTGAVAVDARGSRIAFRLCRCHGRAPEGEIAVPSLRTGAFTTHATGMAWSCGMAFSPDGRELVVVGVADGRAVATVVDLTGRPGDARPWTVLGPLSPEARRQTVRPVWGPAGPRAAVRSGHTVTVWDLARGSALYAVDGMGTETAWTLTPDGGALVTATPDVLHAHRFDTPAAAAGATGSEVGHRP</sequence>
<protein>
    <submittedName>
        <fullName evidence="1">Uncharacterized protein</fullName>
    </submittedName>
</protein>
<dbReference type="RefSeq" id="WP_167973327.1">
    <property type="nucleotide sequence ID" value="NZ_BHZG01000204.1"/>
</dbReference>
<dbReference type="Gene3D" id="2.130.10.10">
    <property type="entry name" value="YVTN repeat-like/Quinoprotein amine dehydrogenase"/>
    <property type="match status" value="1"/>
</dbReference>
<evidence type="ECO:0000313" key="2">
    <source>
        <dbReference type="Proteomes" id="UP000578686"/>
    </source>
</evidence>
<name>A0A7X6I0N9_9ACTN</name>
<reference evidence="1 2" key="1">
    <citation type="submission" date="2020-03" db="EMBL/GenBank/DDBJ databases">
        <title>Draft genome of Streptomyces sp. ventii, isolated from the Axial Seamount in the Pacific Ocean, and resequencing of the two type strains Streptomyces lonarensis strain NCL 716 and Streptomyces bohaiensis strain 11A07.</title>
        <authorList>
            <person name="Loughran R.M."/>
            <person name="Pfannmuller K.M."/>
            <person name="Wasson B.J."/>
            <person name="Deadmond M.C."/>
            <person name="Paddock B.E."/>
            <person name="Koyack M.J."/>
            <person name="Gallegos D.A."/>
            <person name="Mitchell E.A."/>
            <person name="Ushijima B."/>
            <person name="Saw J.H."/>
            <person name="Mcphail K.L."/>
            <person name="Videau P."/>
        </authorList>
    </citation>
    <scope>NUCLEOTIDE SEQUENCE [LARGE SCALE GENOMIC DNA]</scope>
    <source>
        <strain evidence="1 2">NCL716</strain>
    </source>
</reference>
<evidence type="ECO:0000313" key="1">
    <source>
        <dbReference type="EMBL" id="NJQ07921.1"/>
    </source>
</evidence>
<keyword evidence="2" id="KW-1185">Reference proteome</keyword>
<dbReference type="InterPro" id="IPR015943">
    <property type="entry name" value="WD40/YVTN_repeat-like_dom_sf"/>
</dbReference>
<dbReference type="AlphaFoldDB" id="A0A7X6I0N9"/>
<proteinExistence type="predicted"/>
<dbReference type="InterPro" id="IPR011044">
    <property type="entry name" value="Quino_amine_DH_bsu"/>
</dbReference>
<dbReference type="SUPFAM" id="SSF50969">
    <property type="entry name" value="YVTN repeat-like/Quinoprotein amine dehydrogenase"/>
    <property type="match status" value="1"/>
</dbReference>
<accession>A0A7X6I0N9</accession>
<gene>
    <name evidence="1" type="ORF">HCN56_20620</name>
</gene>
<organism evidence="1 2">
    <name type="scientific">Streptomyces lonarensis</name>
    <dbReference type="NCBI Taxonomy" id="700599"/>
    <lineage>
        <taxon>Bacteria</taxon>
        <taxon>Bacillati</taxon>
        <taxon>Actinomycetota</taxon>
        <taxon>Actinomycetes</taxon>
        <taxon>Kitasatosporales</taxon>
        <taxon>Streptomycetaceae</taxon>
        <taxon>Streptomyces</taxon>
    </lineage>
</organism>